<keyword evidence="3" id="KW-1185">Reference proteome</keyword>
<feature type="domain" description="GUN4-like" evidence="1">
    <location>
        <begin position="63"/>
        <end position="191"/>
    </location>
</feature>
<dbReference type="InterPro" id="IPR037215">
    <property type="entry name" value="GUN4-like_sf"/>
</dbReference>
<accession>K9ZMU1</accession>
<dbReference type="GO" id="GO:0046906">
    <property type="term" value="F:tetrapyrrole binding"/>
    <property type="evidence" value="ECO:0007669"/>
    <property type="project" value="TreeGrafter"/>
</dbReference>
<dbReference type="EMBL" id="CP003659">
    <property type="protein sequence ID" value="AFZ59857.1"/>
    <property type="molecule type" value="Genomic_DNA"/>
</dbReference>
<gene>
    <name evidence="2" type="ordered locus">Anacy_4502</name>
</gene>
<dbReference type="HOGENOM" id="CLU_688199_0_0_3"/>
<evidence type="ECO:0000313" key="2">
    <source>
        <dbReference type="EMBL" id="AFZ59857.1"/>
    </source>
</evidence>
<dbReference type="CDD" id="cd16383">
    <property type="entry name" value="GUN4"/>
    <property type="match status" value="2"/>
</dbReference>
<feature type="domain" description="GUN4-like" evidence="1">
    <location>
        <begin position="241"/>
        <end position="373"/>
    </location>
</feature>
<dbReference type="InterPro" id="IPR008629">
    <property type="entry name" value="GUN4-like"/>
</dbReference>
<dbReference type="KEGG" id="acy:Anacy_4502"/>
<dbReference type="AlphaFoldDB" id="K9ZMU1"/>
<dbReference type="eggNOG" id="COG0457">
    <property type="taxonomic scope" value="Bacteria"/>
</dbReference>
<evidence type="ECO:0000259" key="1">
    <source>
        <dbReference type="Pfam" id="PF05419"/>
    </source>
</evidence>
<dbReference type="PANTHER" id="PTHR34800">
    <property type="entry name" value="TETRAPYRROLE-BINDING PROTEIN, CHLOROPLASTIC"/>
    <property type="match status" value="1"/>
</dbReference>
<name>K9ZMU1_ANACC</name>
<dbReference type="Gene3D" id="1.25.40.620">
    <property type="match status" value="2"/>
</dbReference>
<dbReference type="STRING" id="272123.Anacy_4502"/>
<dbReference type="SUPFAM" id="SSF140869">
    <property type="entry name" value="GUN4-like"/>
    <property type="match status" value="2"/>
</dbReference>
<sequence>MNLAANLYKRLNKEFSYRRTINYIQYVQSKYFEDNFEDDDEYYQFIFNSNNKSLEVNNVDLKSTVGMNYTRLRDLLAAGKWKEADEETTRVMLAVAKRENQGWLDFNSIDNFPCEDLATIDKLWVNYSNGRFGFSVQKRIYQNLGGTRQYDDKIWDVFGETVGWRKGGYWLSYKDITFDKKVPEFHLPLSRFWVVGVGGGWGILVGIFSRVETCKLFLVEERQPQIILTPEPVNQDVQLKSSVGMDYRRLTDLLKAGKWKEADEETTRLMLAFAKREKEGWLNIHSIDNFPCEDLHTIDQLWVTYSDDKFGFSVQTQLYRSLGGTREYDSEIWRKFGEKVGWRKEGYWLSDIQLFRNFRTYKVPEGYLPVGVVFVQWFMKVGWGWGGVSSVASRLVKCNI</sequence>
<reference evidence="3" key="1">
    <citation type="journal article" date="2013" name="Proc. Natl. Acad. Sci. U.S.A.">
        <title>Improving the coverage of the cyanobacterial phylum using diversity-driven genome sequencing.</title>
        <authorList>
            <person name="Shih P.M."/>
            <person name="Wu D."/>
            <person name="Latifi A."/>
            <person name="Axen S.D."/>
            <person name="Fewer D.P."/>
            <person name="Talla E."/>
            <person name="Calteau A."/>
            <person name="Cai F."/>
            <person name="Tandeau de Marsac N."/>
            <person name="Rippka R."/>
            <person name="Herdman M."/>
            <person name="Sivonen K."/>
            <person name="Coursin T."/>
            <person name="Laurent T."/>
            <person name="Goodwin L."/>
            <person name="Nolan M."/>
            <person name="Davenport K.W."/>
            <person name="Han C.S."/>
            <person name="Rubin E.M."/>
            <person name="Eisen J.A."/>
            <person name="Woyke T."/>
            <person name="Gugger M."/>
            <person name="Kerfeld C.A."/>
        </authorList>
    </citation>
    <scope>NUCLEOTIDE SEQUENCE [LARGE SCALE GENOMIC DNA]</scope>
    <source>
        <strain evidence="3">ATCC 27899 / PCC 7122</strain>
    </source>
</reference>
<dbReference type="PATRIC" id="fig|272123.3.peg.4902"/>
<evidence type="ECO:0000313" key="3">
    <source>
        <dbReference type="Proteomes" id="UP000010474"/>
    </source>
</evidence>
<proteinExistence type="predicted"/>
<dbReference type="Pfam" id="PF05419">
    <property type="entry name" value="GUN4"/>
    <property type="match status" value="2"/>
</dbReference>
<dbReference type="Proteomes" id="UP000010474">
    <property type="component" value="Chromosome"/>
</dbReference>
<organism evidence="2 3">
    <name type="scientific">Anabaena cylindrica (strain ATCC 27899 / PCC 7122)</name>
    <dbReference type="NCBI Taxonomy" id="272123"/>
    <lineage>
        <taxon>Bacteria</taxon>
        <taxon>Bacillati</taxon>
        <taxon>Cyanobacteriota</taxon>
        <taxon>Cyanophyceae</taxon>
        <taxon>Nostocales</taxon>
        <taxon>Nostocaceae</taxon>
        <taxon>Anabaena</taxon>
    </lineage>
</organism>
<protein>
    <submittedName>
        <fullName evidence="2">GUN4 domain protein</fullName>
    </submittedName>
</protein>
<dbReference type="Gene3D" id="1.10.10.1770">
    <property type="entry name" value="Gun4-like"/>
    <property type="match status" value="2"/>
</dbReference>
<dbReference type="PANTHER" id="PTHR34800:SF1">
    <property type="entry name" value="TETRAPYRROLE-BINDING PROTEIN, CHLOROPLASTIC"/>
    <property type="match status" value="1"/>
</dbReference>